<evidence type="ECO:0000256" key="1">
    <source>
        <dbReference type="ARBA" id="ARBA00005046"/>
    </source>
</evidence>
<reference evidence="15 16" key="1">
    <citation type="submission" date="2023-12" db="EMBL/GenBank/DDBJ databases">
        <title>Whole-genome sequencing of halo(alkali)philic microorganisms from hypersaline lakes.</title>
        <authorList>
            <person name="Sorokin D.Y."/>
            <person name="Merkel A.Y."/>
            <person name="Messina E."/>
            <person name="Yakimov M."/>
        </authorList>
    </citation>
    <scope>NUCLEOTIDE SEQUENCE [LARGE SCALE GENOMIC DNA]</scope>
    <source>
        <strain evidence="15 16">AB-CW1</strain>
    </source>
</reference>
<protein>
    <recommendedName>
        <fullName evidence="10">Molybdopterin-synthase adenylyltransferase</fullName>
        <ecNumber evidence="9">2.7.7.80</ecNumber>
    </recommendedName>
    <alternativeName>
        <fullName evidence="13">MoaD protein adenylase</fullName>
    </alternativeName>
    <alternativeName>
        <fullName evidence="11">Molybdopterin-converting factor subunit 1 adenylase</fullName>
    </alternativeName>
    <alternativeName>
        <fullName evidence="12">Sulfur carrier protein MoaD adenylyltransferase</fullName>
    </alternativeName>
</protein>
<evidence type="ECO:0000256" key="8">
    <source>
        <dbReference type="ARBA" id="ARBA00063809"/>
    </source>
</evidence>
<dbReference type="SUPFAM" id="SSF69572">
    <property type="entry name" value="Activating enzymes of the ubiquitin-like proteins"/>
    <property type="match status" value="1"/>
</dbReference>
<comment type="caution">
    <text evidence="15">The sequence shown here is derived from an EMBL/GenBank/DDBJ whole genome shotgun (WGS) entry which is preliminary data.</text>
</comment>
<accession>A0AAP6JEG8</accession>
<dbReference type="EMBL" id="JAYGII010000010">
    <property type="protein sequence ID" value="MEA5445460.1"/>
    <property type="molecule type" value="Genomic_DNA"/>
</dbReference>
<dbReference type="GO" id="GO:0061605">
    <property type="term" value="F:molybdopterin-synthase adenylyltransferase activity"/>
    <property type="evidence" value="ECO:0007669"/>
    <property type="project" value="UniProtKB-EC"/>
</dbReference>
<dbReference type="InterPro" id="IPR035985">
    <property type="entry name" value="Ubiquitin-activating_enz"/>
</dbReference>
<dbReference type="Proteomes" id="UP001302316">
    <property type="component" value="Unassembled WGS sequence"/>
</dbReference>
<evidence type="ECO:0000256" key="6">
    <source>
        <dbReference type="ARBA" id="ARBA00052218"/>
    </source>
</evidence>
<keyword evidence="16" id="KW-1185">Reference proteome</keyword>
<evidence type="ECO:0000256" key="13">
    <source>
        <dbReference type="ARBA" id="ARBA00078531"/>
    </source>
</evidence>
<dbReference type="Gene3D" id="3.40.50.720">
    <property type="entry name" value="NAD(P)-binding Rossmann-like Domain"/>
    <property type="match status" value="1"/>
</dbReference>
<evidence type="ECO:0000256" key="12">
    <source>
        <dbReference type="ARBA" id="ARBA00075328"/>
    </source>
</evidence>
<keyword evidence="5" id="KW-0067">ATP-binding</keyword>
<dbReference type="PANTHER" id="PTHR10953:SF102">
    <property type="entry name" value="ADENYLYLTRANSFERASE AND SULFURTRANSFERASE MOCS3"/>
    <property type="match status" value="1"/>
</dbReference>
<dbReference type="GO" id="GO:0008641">
    <property type="term" value="F:ubiquitin-like modifier activating enzyme activity"/>
    <property type="evidence" value="ECO:0007669"/>
    <property type="project" value="InterPro"/>
</dbReference>
<comment type="function">
    <text evidence="7">Catalyzes the adenylation by ATP of the carboxyl group of the C-terminal glycine of sulfur carrier protein MoaD.</text>
</comment>
<dbReference type="InterPro" id="IPR045886">
    <property type="entry name" value="ThiF/MoeB/HesA"/>
</dbReference>
<evidence type="ECO:0000256" key="3">
    <source>
        <dbReference type="ARBA" id="ARBA00022679"/>
    </source>
</evidence>
<comment type="pathway">
    <text evidence="1">Cofactor biosynthesis; molybdopterin biosynthesis.</text>
</comment>
<organism evidence="15 16">
    <name type="scientific">Natronospira elongata</name>
    <dbReference type="NCBI Taxonomy" id="3110268"/>
    <lineage>
        <taxon>Bacteria</taxon>
        <taxon>Pseudomonadati</taxon>
        <taxon>Pseudomonadota</taxon>
        <taxon>Gammaproteobacteria</taxon>
        <taxon>Natronospirales</taxon>
        <taxon>Natronospiraceae</taxon>
        <taxon>Natronospira</taxon>
    </lineage>
</organism>
<keyword evidence="3" id="KW-0808">Transferase</keyword>
<dbReference type="GO" id="GO:0004792">
    <property type="term" value="F:thiosulfate-cyanide sulfurtransferase activity"/>
    <property type="evidence" value="ECO:0007669"/>
    <property type="project" value="TreeGrafter"/>
</dbReference>
<evidence type="ECO:0000256" key="7">
    <source>
        <dbReference type="ARBA" id="ARBA00055169"/>
    </source>
</evidence>
<comment type="catalytic activity">
    <reaction evidence="6">
        <text>[molybdopterin-synthase sulfur-carrier protein]-C-terminal Gly-Gly + ATP + H(+) = [molybdopterin-synthase sulfur-carrier protein]-C-terminal Gly-Gly-AMP + diphosphate</text>
        <dbReference type="Rhea" id="RHEA:43616"/>
        <dbReference type="Rhea" id="RHEA-COMP:12159"/>
        <dbReference type="Rhea" id="RHEA-COMP:12202"/>
        <dbReference type="ChEBI" id="CHEBI:15378"/>
        <dbReference type="ChEBI" id="CHEBI:30616"/>
        <dbReference type="ChEBI" id="CHEBI:33019"/>
        <dbReference type="ChEBI" id="CHEBI:90618"/>
        <dbReference type="ChEBI" id="CHEBI:90778"/>
        <dbReference type="EC" id="2.7.7.80"/>
    </reaction>
</comment>
<sequence length="246" mass="26627">MDRLRYARHLSLPEFGEDAQSELGRSTALIVGMGGLSNPSAAYLAAAGIGRLILADFDSVDTANLQRQILFDSTQVGHDKAQAARDRLLALNPAVAIDCERERLDDANLDRLLPEVDVILDGSDNFPTRFAVNRAAVRHGRPLVSGAAIRWQGQVAVFDSRHGGCYACLFDEAAADDDMGDCASNGVLGPLVGVIGAMQAVEAIKLLTGRGEALQDRLLRYDAHSGRWRETRFARDPLCPVCGRRN</sequence>
<dbReference type="GO" id="GO:0005829">
    <property type="term" value="C:cytosol"/>
    <property type="evidence" value="ECO:0007669"/>
    <property type="project" value="TreeGrafter"/>
</dbReference>
<dbReference type="GO" id="GO:0008146">
    <property type="term" value="F:sulfotransferase activity"/>
    <property type="evidence" value="ECO:0007669"/>
    <property type="project" value="TreeGrafter"/>
</dbReference>
<dbReference type="FunFam" id="3.40.50.720:FF:000033">
    <property type="entry name" value="Adenylyltransferase and sulfurtransferase MOCS3"/>
    <property type="match status" value="1"/>
</dbReference>
<dbReference type="PANTHER" id="PTHR10953">
    <property type="entry name" value="UBIQUITIN-ACTIVATING ENZYME E1"/>
    <property type="match status" value="1"/>
</dbReference>
<feature type="domain" description="THIF-type NAD/FAD binding fold" evidence="14">
    <location>
        <begin position="6"/>
        <end position="241"/>
    </location>
</feature>
<dbReference type="Pfam" id="PF00899">
    <property type="entry name" value="ThiF"/>
    <property type="match status" value="1"/>
</dbReference>
<evidence type="ECO:0000256" key="10">
    <source>
        <dbReference type="ARBA" id="ARBA00073635"/>
    </source>
</evidence>
<evidence type="ECO:0000313" key="15">
    <source>
        <dbReference type="EMBL" id="MEA5445460.1"/>
    </source>
</evidence>
<dbReference type="GO" id="GO:0005524">
    <property type="term" value="F:ATP binding"/>
    <property type="evidence" value="ECO:0007669"/>
    <property type="project" value="UniProtKB-KW"/>
</dbReference>
<evidence type="ECO:0000256" key="9">
    <source>
        <dbReference type="ARBA" id="ARBA00066884"/>
    </source>
</evidence>
<gene>
    <name evidence="15" type="ORF">VCB98_06480</name>
</gene>
<dbReference type="InterPro" id="IPR000594">
    <property type="entry name" value="ThiF_NAD_FAD-bd"/>
</dbReference>
<dbReference type="CDD" id="cd00757">
    <property type="entry name" value="ThiF_MoeB_HesA_family"/>
    <property type="match status" value="1"/>
</dbReference>
<evidence type="ECO:0000256" key="5">
    <source>
        <dbReference type="ARBA" id="ARBA00022840"/>
    </source>
</evidence>
<dbReference type="EC" id="2.7.7.80" evidence="9"/>
<comment type="similarity">
    <text evidence="2">Belongs to the HesA/MoeB/ThiF family.</text>
</comment>
<evidence type="ECO:0000313" key="16">
    <source>
        <dbReference type="Proteomes" id="UP001302316"/>
    </source>
</evidence>
<evidence type="ECO:0000256" key="4">
    <source>
        <dbReference type="ARBA" id="ARBA00022741"/>
    </source>
</evidence>
<dbReference type="AlphaFoldDB" id="A0AAP6JEG8"/>
<evidence type="ECO:0000256" key="2">
    <source>
        <dbReference type="ARBA" id="ARBA00009919"/>
    </source>
</evidence>
<keyword evidence="4" id="KW-0547">Nucleotide-binding</keyword>
<comment type="subunit">
    <text evidence="8">Homodimer. Forms a stable heterotetrameric complex of 2 MoeB and 2 MoaD during adenylation of MoaD.</text>
</comment>
<evidence type="ECO:0000256" key="11">
    <source>
        <dbReference type="ARBA" id="ARBA00075110"/>
    </source>
</evidence>
<proteinExistence type="inferred from homology"/>
<dbReference type="NCBIfam" id="NF004281">
    <property type="entry name" value="PRK05690.1"/>
    <property type="match status" value="1"/>
</dbReference>
<dbReference type="RefSeq" id="WP_346051087.1">
    <property type="nucleotide sequence ID" value="NZ_JAYGII010000010.1"/>
</dbReference>
<name>A0AAP6JEG8_9GAMM</name>
<evidence type="ECO:0000259" key="14">
    <source>
        <dbReference type="Pfam" id="PF00899"/>
    </source>
</evidence>